<dbReference type="PIRSF" id="PIRSF000903">
    <property type="entry name" value="B5n-ttraPtase_sm"/>
    <property type="match status" value="1"/>
</dbReference>
<name>A0A9J6RK15_9GAMM</name>
<keyword evidence="8" id="KW-1185">Reference proteome</keyword>
<evidence type="ECO:0000256" key="4">
    <source>
        <dbReference type="ARBA" id="ARBA00049417"/>
    </source>
</evidence>
<dbReference type="NCBIfam" id="TIGR00668">
    <property type="entry name" value="apaH"/>
    <property type="match status" value="1"/>
</dbReference>
<keyword evidence="3 5" id="KW-0378">Hydrolase</keyword>
<dbReference type="PANTHER" id="PTHR40942:SF4">
    <property type="entry name" value="CYTOCHROME C5"/>
    <property type="match status" value="1"/>
</dbReference>
<evidence type="ECO:0000259" key="6">
    <source>
        <dbReference type="Pfam" id="PF00149"/>
    </source>
</evidence>
<dbReference type="EMBL" id="JAPTGG010000004">
    <property type="protein sequence ID" value="MCZ0864746.1"/>
    <property type="molecule type" value="Genomic_DNA"/>
</dbReference>
<dbReference type="InterPro" id="IPR004617">
    <property type="entry name" value="ApaH"/>
</dbReference>
<evidence type="ECO:0000256" key="3">
    <source>
        <dbReference type="ARBA" id="ARBA00022801"/>
    </source>
</evidence>
<dbReference type="HAMAP" id="MF_00199">
    <property type="entry name" value="ApaH"/>
    <property type="match status" value="1"/>
</dbReference>
<evidence type="ECO:0000313" key="8">
    <source>
        <dbReference type="Proteomes" id="UP001069090"/>
    </source>
</evidence>
<dbReference type="NCBIfam" id="NF001204">
    <property type="entry name" value="PRK00166.1"/>
    <property type="match status" value="1"/>
</dbReference>
<dbReference type="GO" id="GO:0008803">
    <property type="term" value="F:bis(5'-nucleosyl)-tetraphosphatase (symmetrical) activity"/>
    <property type="evidence" value="ECO:0007669"/>
    <property type="project" value="UniProtKB-UniRule"/>
</dbReference>
<organism evidence="7 8">
    <name type="scientific">Dasania phycosphaerae</name>
    <dbReference type="NCBI Taxonomy" id="2950436"/>
    <lineage>
        <taxon>Bacteria</taxon>
        <taxon>Pseudomonadati</taxon>
        <taxon>Pseudomonadota</taxon>
        <taxon>Gammaproteobacteria</taxon>
        <taxon>Cellvibrionales</taxon>
        <taxon>Spongiibacteraceae</taxon>
        <taxon>Dasania</taxon>
    </lineage>
</organism>
<dbReference type="InterPro" id="IPR004843">
    <property type="entry name" value="Calcineurin-like_PHP"/>
</dbReference>
<dbReference type="PANTHER" id="PTHR40942">
    <property type="match status" value="1"/>
</dbReference>
<dbReference type="SUPFAM" id="SSF56300">
    <property type="entry name" value="Metallo-dependent phosphatases"/>
    <property type="match status" value="1"/>
</dbReference>
<proteinExistence type="inferred from homology"/>
<accession>A0A9J6RK15</accession>
<comment type="caution">
    <text evidence="7">The sequence shown here is derived from an EMBL/GenBank/DDBJ whole genome shotgun (WGS) entry which is preliminary data.</text>
</comment>
<evidence type="ECO:0000256" key="5">
    <source>
        <dbReference type="HAMAP-Rule" id="MF_00199"/>
    </source>
</evidence>
<dbReference type="AlphaFoldDB" id="A0A9J6RK15"/>
<dbReference type="CDD" id="cd07422">
    <property type="entry name" value="MPP_ApaH"/>
    <property type="match status" value="1"/>
</dbReference>
<evidence type="ECO:0000256" key="2">
    <source>
        <dbReference type="ARBA" id="ARBA00005419"/>
    </source>
</evidence>
<dbReference type="Proteomes" id="UP001069090">
    <property type="component" value="Unassembled WGS sequence"/>
</dbReference>
<comment type="function">
    <text evidence="1 5">Hydrolyzes diadenosine 5',5'''-P1,P4-tetraphosphate to yield ADP.</text>
</comment>
<dbReference type="RefSeq" id="WP_258330901.1">
    <property type="nucleotide sequence ID" value="NZ_JAPTGG010000004.1"/>
</dbReference>
<gene>
    <name evidence="5" type="primary">apaH</name>
    <name evidence="7" type="ORF">O0V09_06010</name>
</gene>
<evidence type="ECO:0000313" key="7">
    <source>
        <dbReference type="EMBL" id="MCZ0864746.1"/>
    </source>
</evidence>
<dbReference type="InterPro" id="IPR029052">
    <property type="entry name" value="Metallo-depent_PP-like"/>
</dbReference>
<dbReference type="Gene3D" id="3.60.21.10">
    <property type="match status" value="1"/>
</dbReference>
<dbReference type="Pfam" id="PF00149">
    <property type="entry name" value="Metallophos"/>
    <property type="match status" value="1"/>
</dbReference>
<dbReference type="EC" id="3.6.1.41" evidence="5"/>
<reference evidence="7 8" key="1">
    <citation type="submission" date="2022-12" db="EMBL/GenBank/DDBJ databases">
        <title>Dasania phycosphaerae sp. nov., isolated from particulate material of the south coast of Korea.</title>
        <authorList>
            <person name="Jiang Y."/>
        </authorList>
    </citation>
    <scope>NUCLEOTIDE SEQUENCE [LARGE SCALE GENOMIC DNA]</scope>
    <source>
        <strain evidence="7 8">GY-19</strain>
    </source>
</reference>
<comment type="catalytic activity">
    <reaction evidence="4 5">
        <text>P(1),P(4)-bis(5'-adenosyl) tetraphosphate + H2O = 2 ADP + 2 H(+)</text>
        <dbReference type="Rhea" id="RHEA:24252"/>
        <dbReference type="ChEBI" id="CHEBI:15377"/>
        <dbReference type="ChEBI" id="CHEBI:15378"/>
        <dbReference type="ChEBI" id="CHEBI:58141"/>
        <dbReference type="ChEBI" id="CHEBI:456216"/>
        <dbReference type="EC" id="3.6.1.41"/>
    </reaction>
</comment>
<feature type="domain" description="Calcineurin-like phosphoesterase" evidence="6">
    <location>
        <begin position="4"/>
        <end position="173"/>
    </location>
</feature>
<protein>
    <recommendedName>
        <fullName evidence="5">Bis(5'-nucleosyl)-tetraphosphatase, symmetrical</fullName>
        <ecNumber evidence="5">3.6.1.41</ecNumber>
    </recommendedName>
    <alternativeName>
        <fullName evidence="5">Ap4A hydrolase</fullName>
    </alternativeName>
    <alternativeName>
        <fullName evidence="5">Diadenosine 5',5'''-P1,P4-tetraphosphate pyrophosphohydrolase</fullName>
    </alternativeName>
    <alternativeName>
        <fullName evidence="5">Diadenosine tetraphosphatase</fullName>
    </alternativeName>
</protein>
<evidence type="ECO:0000256" key="1">
    <source>
        <dbReference type="ARBA" id="ARBA00003413"/>
    </source>
</evidence>
<sequence length="270" mass="30606">MTRYAVGDLQGCLKPLQCLLQRVNFDPQQDQLWLVGDLINRGPDSLATLRFLKNLGPCTRIVLGNHDLHFLAVAYGTTTPRPHDTLDELLQAPDKDELVAWLIQQPLMYRDPSGDYCMSHAGISPLWTISQAESYAREVEQILQSSKAVDFFNNMYGNKPAGWQDDLQGWPRYRTITNYFTRMRYCGPQGELDLNNKSSTAPANFHPWFTHPLRSTQQQKIIFGHWAALQGKANTENIFALDTGCAWKGHLSLMNLETQAIETCDCGDSR</sequence>
<comment type="similarity">
    <text evidence="2 5">Belongs to the Ap4A hydrolase family.</text>
</comment>